<feature type="transmembrane region" description="Helical" evidence="1">
    <location>
        <begin position="269"/>
        <end position="291"/>
    </location>
</feature>
<keyword evidence="1" id="KW-0472">Membrane</keyword>
<protein>
    <recommendedName>
        <fullName evidence="4">Transmembrane protein</fullName>
    </recommendedName>
</protein>
<evidence type="ECO:0000313" key="2">
    <source>
        <dbReference type="EMBL" id="GMI75330.1"/>
    </source>
</evidence>
<reference evidence="2" key="1">
    <citation type="submission" date="2023-05" db="EMBL/GenBank/DDBJ databases">
        <title>Genome and transcriptome analyses reveal genes involved in the formation of fine ridges on petal epidermal cells in Hibiscus trionum.</title>
        <authorList>
            <person name="Koshimizu S."/>
            <person name="Masuda S."/>
            <person name="Ishii T."/>
            <person name="Shirasu K."/>
            <person name="Hoshino A."/>
            <person name="Arita M."/>
        </authorList>
    </citation>
    <scope>NUCLEOTIDE SEQUENCE</scope>
    <source>
        <strain evidence="2">Hamamatsu line</strain>
    </source>
</reference>
<gene>
    <name evidence="2" type="ORF">HRI_001202300</name>
</gene>
<dbReference type="Proteomes" id="UP001165190">
    <property type="component" value="Unassembled WGS sequence"/>
</dbReference>
<dbReference type="EMBL" id="BSYR01000011">
    <property type="protein sequence ID" value="GMI75330.1"/>
    <property type="molecule type" value="Genomic_DNA"/>
</dbReference>
<feature type="transmembrane region" description="Helical" evidence="1">
    <location>
        <begin position="170"/>
        <end position="195"/>
    </location>
</feature>
<proteinExistence type="predicted"/>
<keyword evidence="1" id="KW-1133">Transmembrane helix</keyword>
<dbReference type="PANTHER" id="PTHR33133">
    <property type="entry name" value="OS08G0107100 PROTEIN-RELATED"/>
    <property type="match status" value="1"/>
</dbReference>
<feature type="transmembrane region" description="Helical" evidence="1">
    <location>
        <begin position="122"/>
        <end position="149"/>
    </location>
</feature>
<dbReference type="OrthoDB" id="1934322at2759"/>
<sequence length="372" mass="41802">MNNVKLQHPVVISFTALPLLGQKLRSLSSSPSAMTTPTPQTAAVQIDLWPILSESKRIINAHSRHFLALSVLFLLPLSFSFSAYPFINQLFSQSSTPTIETHLSFLNNPFQLQNPPIFPIKYLIFTLLYGLFVFIFSLFATGSITYSVFHGFYGRPVKLVSAIKSAFTSFFPLLSTCLVAELILSGILLILALIFFGLLKLTQVLGFQVDYSSPYFLSLCLVFLITFMFIVLYLQVKWVFAYVVVVVESSWGLEPLKRSKNLVRGLKRVAFSMLLFFGFFSGILTWVSAAGWGNEAADKWKSWAFIIHIVLTSALFMSLMLSYLAASTVFYMYSKAIHGELAWEIAEEFAREYVSLPFDDGKVPHVVSVVYG</sequence>
<evidence type="ECO:0008006" key="4">
    <source>
        <dbReference type="Google" id="ProtNLM"/>
    </source>
</evidence>
<dbReference type="AlphaFoldDB" id="A0A9W7HCZ8"/>
<evidence type="ECO:0000256" key="1">
    <source>
        <dbReference type="SAM" id="Phobius"/>
    </source>
</evidence>
<feature type="transmembrane region" description="Helical" evidence="1">
    <location>
        <begin position="215"/>
        <end position="248"/>
    </location>
</feature>
<accession>A0A9W7HCZ8</accession>
<evidence type="ECO:0000313" key="3">
    <source>
        <dbReference type="Proteomes" id="UP001165190"/>
    </source>
</evidence>
<dbReference type="PANTHER" id="PTHR33133:SF7">
    <property type="entry name" value="F26K24.10 PROTEIN-RELATED"/>
    <property type="match status" value="1"/>
</dbReference>
<feature type="transmembrane region" description="Helical" evidence="1">
    <location>
        <begin position="303"/>
        <end position="326"/>
    </location>
</feature>
<comment type="caution">
    <text evidence="2">The sequence shown here is derived from an EMBL/GenBank/DDBJ whole genome shotgun (WGS) entry which is preliminary data.</text>
</comment>
<organism evidence="2 3">
    <name type="scientific">Hibiscus trionum</name>
    <name type="common">Flower of an hour</name>
    <dbReference type="NCBI Taxonomy" id="183268"/>
    <lineage>
        <taxon>Eukaryota</taxon>
        <taxon>Viridiplantae</taxon>
        <taxon>Streptophyta</taxon>
        <taxon>Embryophyta</taxon>
        <taxon>Tracheophyta</taxon>
        <taxon>Spermatophyta</taxon>
        <taxon>Magnoliopsida</taxon>
        <taxon>eudicotyledons</taxon>
        <taxon>Gunneridae</taxon>
        <taxon>Pentapetalae</taxon>
        <taxon>rosids</taxon>
        <taxon>malvids</taxon>
        <taxon>Malvales</taxon>
        <taxon>Malvaceae</taxon>
        <taxon>Malvoideae</taxon>
        <taxon>Hibiscus</taxon>
    </lineage>
</organism>
<keyword evidence="3" id="KW-1185">Reference proteome</keyword>
<feature type="transmembrane region" description="Helical" evidence="1">
    <location>
        <begin position="66"/>
        <end position="87"/>
    </location>
</feature>
<name>A0A9W7HCZ8_HIBTR</name>
<keyword evidence="1" id="KW-0812">Transmembrane</keyword>